<dbReference type="InterPro" id="IPR041589">
    <property type="entry name" value="DNAH3_AAA_lid_1"/>
</dbReference>
<organism evidence="2 3">
    <name type="scientific">Allacma fusca</name>
    <dbReference type="NCBI Taxonomy" id="39272"/>
    <lineage>
        <taxon>Eukaryota</taxon>
        <taxon>Metazoa</taxon>
        <taxon>Ecdysozoa</taxon>
        <taxon>Arthropoda</taxon>
        <taxon>Hexapoda</taxon>
        <taxon>Collembola</taxon>
        <taxon>Symphypleona</taxon>
        <taxon>Sminthuridae</taxon>
        <taxon>Allacma</taxon>
    </lineage>
</organism>
<dbReference type="Pfam" id="PF17857">
    <property type="entry name" value="AAA_lid_1"/>
    <property type="match status" value="1"/>
</dbReference>
<name>A0A8J2KGC9_9HEXA</name>
<evidence type="ECO:0000313" key="2">
    <source>
        <dbReference type="EMBL" id="CAG7817426.1"/>
    </source>
</evidence>
<sequence length="268" mass="31251">MSKLDRRKKGLYGPPVGKKCIVFIDDLSLPQKESYGAQPAIELLRQWIDHGYWFDKKDTSIINLADLLLVTAMGAPGGGKNEVTQRFIRHLNILSIDSFDDNTMKKIFGAIVDWHFAKDYDKDVVRWTRTMVQATMNVYKQAIILFLPTPTKSHYVFNLRDFSRVVRGLLLIPPTYLQDSHKLMRLWVHEVYRVFCDRLVDDEDRQTFFELVSETVHENFKMGISKLLERLCPEEDGTVEESDVRNLMFGDFIDPHTDVKIYDEVEKL</sequence>
<dbReference type="GO" id="GO:0051959">
    <property type="term" value="F:dynein light intermediate chain binding"/>
    <property type="evidence" value="ECO:0007669"/>
    <property type="project" value="InterPro"/>
</dbReference>
<dbReference type="GO" id="GO:0030286">
    <property type="term" value="C:dynein complex"/>
    <property type="evidence" value="ECO:0007669"/>
    <property type="project" value="InterPro"/>
</dbReference>
<evidence type="ECO:0000259" key="1">
    <source>
        <dbReference type="Pfam" id="PF17857"/>
    </source>
</evidence>
<evidence type="ECO:0000313" key="3">
    <source>
        <dbReference type="Proteomes" id="UP000708208"/>
    </source>
</evidence>
<dbReference type="InterPro" id="IPR026983">
    <property type="entry name" value="DHC"/>
</dbReference>
<dbReference type="PANTHER" id="PTHR22878:SF71">
    <property type="entry name" value="DYNEIN, AXONEMAL, HEAVY CHAIN 3"/>
    <property type="match status" value="1"/>
</dbReference>
<dbReference type="GO" id="GO:0045505">
    <property type="term" value="F:dynein intermediate chain binding"/>
    <property type="evidence" value="ECO:0007669"/>
    <property type="project" value="InterPro"/>
</dbReference>
<dbReference type="GO" id="GO:0007018">
    <property type="term" value="P:microtubule-based movement"/>
    <property type="evidence" value="ECO:0007669"/>
    <property type="project" value="InterPro"/>
</dbReference>
<dbReference type="AlphaFoldDB" id="A0A8J2KGC9"/>
<accession>A0A8J2KGC9</accession>
<proteinExistence type="predicted"/>
<dbReference type="PANTHER" id="PTHR22878">
    <property type="entry name" value="DYNEIN HEAVY CHAIN 6, AXONEMAL-LIKE-RELATED"/>
    <property type="match status" value="1"/>
</dbReference>
<dbReference type="EMBL" id="CAJVCH010393947">
    <property type="protein sequence ID" value="CAG7817426.1"/>
    <property type="molecule type" value="Genomic_DNA"/>
</dbReference>
<dbReference type="OrthoDB" id="447173at2759"/>
<reference evidence="2" key="1">
    <citation type="submission" date="2021-06" db="EMBL/GenBank/DDBJ databases">
        <authorList>
            <person name="Hodson N. C."/>
            <person name="Mongue J. A."/>
            <person name="Jaron S. K."/>
        </authorList>
    </citation>
    <scope>NUCLEOTIDE SEQUENCE</scope>
</reference>
<dbReference type="FunFam" id="1.20.920.30:FF:000002">
    <property type="entry name" value="Dynein axonemal heavy chain 3"/>
    <property type="match status" value="1"/>
</dbReference>
<protein>
    <recommendedName>
        <fullName evidence="1">Dynein heavy chain 3 AAA+ lid domain-containing protein</fullName>
    </recommendedName>
</protein>
<gene>
    <name evidence="2" type="ORF">AFUS01_LOCUS27998</name>
</gene>
<keyword evidence="3" id="KW-1185">Reference proteome</keyword>
<feature type="non-terminal residue" evidence="2">
    <location>
        <position position="268"/>
    </location>
</feature>
<dbReference type="Proteomes" id="UP000708208">
    <property type="component" value="Unassembled WGS sequence"/>
</dbReference>
<comment type="caution">
    <text evidence="2">The sequence shown here is derived from an EMBL/GenBank/DDBJ whole genome shotgun (WGS) entry which is preliminary data.</text>
</comment>
<feature type="domain" description="Dynein heavy chain 3 AAA+ lid" evidence="1">
    <location>
        <begin position="132"/>
        <end position="220"/>
    </location>
</feature>
<dbReference type="Pfam" id="PF12775">
    <property type="entry name" value="AAA_7"/>
    <property type="match status" value="1"/>
</dbReference>